<dbReference type="Proteomes" id="UP000275027">
    <property type="component" value="Unassembled WGS sequence"/>
</dbReference>
<dbReference type="Pfam" id="PF13585">
    <property type="entry name" value="CHU_C"/>
    <property type="match status" value="1"/>
</dbReference>
<dbReference type="Gene3D" id="2.60.40.4070">
    <property type="match status" value="1"/>
</dbReference>
<evidence type="ECO:0000313" key="1">
    <source>
        <dbReference type="EMBL" id="RLJ36099.1"/>
    </source>
</evidence>
<organism evidence="1 2">
    <name type="scientific">Flavobacterium lindanitolerans</name>
    <dbReference type="NCBI Taxonomy" id="428988"/>
    <lineage>
        <taxon>Bacteria</taxon>
        <taxon>Pseudomonadati</taxon>
        <taxon>Bacteroidota</taxon>
        <taxon>Flavobacteriia</taxon>
        <taxon>Flavobacteriales</taxon>
        <taxon>Flavobacteriaceae</taxon>
        <taxon>Flavobacterium</taxon>
    </lineage>
</organism>
<proteinExistence type="predicted"/>
<protein>
    <submittedName>
        <fullName evidence="1">Gliding motility-associated-like protein</fullName>
    </submittedName>
</protein>
<comment type="caution">
    <text evidence="1">The sequence shown here is derived from an EMBL/GenBank/DDBJ whole genome shotgun (WGS) entry which is preliminary data.</text>
</comment>
<dbReference type="EMBL" id="RCCB01000006">
    <property type="protein sequence ID" value="RLJ36099.1"/>
    <property type="molecule type" value="Genomic_DNA"/>
</dbReference>
<dbReference type="InterPro" id="IPR026341">
    <property type="entry name" value="T9SS_type_B"/>
</dbReference>
<accession>A0A497VD47</accession>
<feature type="non-terminal residue" evidence="1">
    <location>
        <position position="1"/>
    </location>
</feature>
<evidence type="ECO:0000313" key="2">
    <source>
        <dbReference type="Proteomes" id="UP000275027"/>
    </source>
</evidence>
<dbReference type="NCBIfam" id="TIGR04131">
    <property type="entry name" value="Bac_Flav_CTERM"/>
    <property type="match status" value="1"/>
</dbReference>
<sequence length="118" mass="12999">HPGTPFPMDFTVAVTDGACTTTASFTVDGTFCGTIPRGISPNGDSLNDTFDLGGMGVRHLSIFNRYGTEVYSYKGSYTNQWHGQDRDGKDLPDATYFYSITKQDGSTVTGWVYINRQY</sequence>
<reference evidence="1 2" key="1">
    <citation type="submission" date="2018-10" db="EMBL/GenBank/DDBJ databases">
        <title>Genomic Encyclopedia of Archaeal and Bacterial Type Strains, Phase II (KMG-II): from individual species to whole genera.</title>
        <authorList>
            <person name="Goeker M."/>
        </authorList>
    </citation>
    <scope>NUCLEOTIDE SEQUENCE [LARGE SCALE GENOMIC DNA]</scope>
    <source>
        <strain evidence="1 2">DSM 21886</strain>
    </source>
</reference>
<dbReference type="AlphaFoldDB" id="A0A497VD47"/>
<gene>
    <name evidence="1" type="ORF">CLV50_0017</name>
</gene>
<name>A0A497VD47_9FLAO</name>